<reference evidence="1" key="1">
    <citation type="journal article" date="2021" name="Int. J. Syst. Evol. Microbiol.">
        <title>Bradyrhizobium septentrionale sp. nov. (sv. septentrionale) and Bradyrhizobium quebecense sp. nov. (sv. septentrionale) associated with legumes native to Canada possess rearranged symbiosis genes and numerous insertion sequences.</title>
        <authorList>
            <person name="Bromfield E.S.P."/>
            <person name="Cloutier S."/>
        </authorList>
    </citation>
    <scope>NUCLEOTIDE SEQUENCE</scope>
    <source>
        <strain evidence="1">5S5</strain>
    </source>
</reference>
<dbReference type="InterPro" id="IPR014550">
    <property type="entry name" value="UCP028704_OpgC"/>
</dbReference>
<evidence type="ECO:0000313" key="2">
    <source>
        <dbReference type="Proteomes" id="UP001432046"/>
    </source>
</evidence>
<protein>
    <submittedName>
        <fullName evidence="1">OpgC domain-containing protein</fullName>
    </submittedName>
</protein>
<organism evidence="1 2">
    <name type="scientific">Bradyrhizobium septentrionale</name>
    <dbReference type="NCBI Taxonomy" id="1404411"/>
    <lineage>
        <taxon>Bacteria</taxon>
        <taxon>Pseudomonadati</taxon>
        <taxon>Pseudomonadota</taxon>
        <taxon>Alphaproteobacteria</taxon>
        <taxon>Hyphomicrobiales</taxon>
        <taxon>Nitrobacteraceae</taxon>
        <taxon>Bradyrhizobium</taxon>
    </lineage>
</organism>
<name>A0ABZ2P0Q6_9BRAD</name>
<dbReference type="PANTHER" id="PTHR38592">
    <property type="entry name" value="BLL4819 PROTEIN"/>
    <property type="match status" value="1"/>
</dbReference>
<keyword evidence="2" id="KW-1185">Reference proteome</keyword>
<accession>A0ABZ2P0Q6</accession>
<sequence>MPSDCSTGRLNGRNVHWNAASLTVHPGKDDSVPLDRDLRLDLCRGVPLWCIFLDHIPDNVFSWLTLRHYGFSDATRSLHVRVRRDLCAELQRCSPT</sequence>
<gene>
    <name evidence="1" type="primary">opgC</name>
    <name evidence="1" type="ORF">WDK88_04095</name>
</gene>
<dbReference type="RefSeq" id="WP_275949041.1">
    <property type="nucleotide sequence ID" value="NZ_CP088288.1"/>
</dbReference>
<dbReference type="Pfam" id="PF10129">
    <property type="entry name" value="OpgC_C"/>
    <property type="match status" value="1"/>
</dbReference>
<proteinExistence type="predicted"/>
<dbReference type="EMBL" id="CP147711">
    <property type="protein sequence ID" value="WXC80835.1"/>
    <property type="molecule type" value="Genomic_DNA"/>
</dbReference>
<evidence type="ECO:0000313" key="1">
    <source>
        <dbReference type="EMBL" id="WXC80835.1"/>
    </source>
</evidence>
<dbReference type="Proteomes" id="UP001432046">
    <property type="component" value="Chromosome"/>
</dbReference>
<reference evidence="1" key="2">
    <citation type="submission" date="2024-03" db="EMBL/GenBank/DDBJ databases">
        <authorList>
            <person name="Bromfield E.S.P."/>
            <person name="Cloutier S."/>
        </authorList>
    </citation>
    <scope>NUCLEOTIDE SEQUENCE</scope>
    <source>
        <strain evidence="1">5S5</strain>
    </source>
</reference>
<dbReference type="PANTHER" id="PTHR38592:SF3">
    <property type="entry name" value="BLL4819 PROTEIN"/>
    <property type="match status" value="1"/>
</dbReference>